<keyword evidence="5" id="KW-0029">Amino-acid transport</keyword>
<evidence type="ECO:0000256" key="1">
    <source>
        <dbReference type="ARBA" id="ARBA00004651"/>
    </source>
</evidence>
<evidence type="ECO:0000256" key="6">
    <source>
        <dbReference type="ARBA" id="ARBA00022989"/>
    </source>
</evidence>
<dbReference type="AlphaFoldDB" id="A0A0R3BWJ2"/>
<evidence type="ECO:0000313" key="9">
    <source>
        <dbReference type="EMBL" id="MVT65082.1"/>
    </source>
</evidence>
<comment type="similarity">
    <text evidence="8">Belongs to the binding-protein-dependent transport system permease family. LivHM subfamily.</text>
</comment>
<keyword evidence="2" id="KW-0813">Transport</keyword>
<reference evidence="9 10" key="1">
    <citation type="submission" date="2019-12" db="EMBL/GenBank/DDBJ databases">
        <title>Draft genome sequences Bradyrhizobium cajani AMBPC1010, Bradyrhizobium pachyrhizi AMBPC1040 and Bradyrhizobium yuanmingense ALSPC3051, three plant growth promoting strains isolated from nodules of Cajanus cajan L. in Dominican Republic.</title>
        <authorList>
            <person name="Flores-Felix J.D."/>
            <person name="Araujo J."/>
            <person name="Diaz-Alcantara C."/>
            <person name="Gonzalez-Andres F."/>
            <person name="Velazquez E."/>
        </authorList>
    </citation>
    <scope>NUCLEOTIDE SEQUENCE [LARGE SCALE GENOMIC DNA]</scope>
    <source>
        <strain evidence="9 10">1040</strain>
    </source>
</reference>
<dbReference type="PANTHER" id="PTHR11795:SF451">
    <property type="entry name" value="ABC TRANSPORTER PERMEASE PROTEIN"/>
    <property type="match status" value="1"/>
</dbReference>
<evidence type="ECO:0000256" key="4">
    <source>
        <dbReference type="ARBA" id="ARBA00022692"/>
    </source>
</evidence>
<dbReference type="InterPro" id="IPR052157">
    <property type="entry name" value="BCAA_transport_permease"/>
</dbReference>
<sequence length="291" mass="30986">MLDFVQQLVSGIALGCVYGLIALGFVLVYKATEVVNFAQGDLMMLGGFFAFTFIGMLGLNYWVGFAGAVICMALFGMLAERLVVRPILGYPQFSIIMATIGLGYFLRSVSGMIWGTDDFKIETPFSQGVLRIGSLVLAYDKLSVIAATIILCALLYLFFNRTTLGTAMRASSENMLAAYYMGIPVKRVVSIVWAISAAVATCAGVLLAPITFIHSNVGLVLGLKAFPAAVLGGFGSIPGAVVGGVLIGVIESMAGFYLPQGWKDVAPYIVLLAVLLLKPEGLFGLHVRKKV</sequence>
<comment type="subcellular location">
    <subcellularLocation>
        <location evidence="1">Cell membrane</location>
        <topology evidence="1">Multi-pass membrane protein</topology>
    </subcellularLocation>
</comment>
<keyword evidence="10" id="KW-1185">Reference proteome</keyword>
<keyword evidence="4" id="KW-0812">Transmembrane</keyword>
<dbReference type="GO" id="GO:0006865">
    <property type="term" value="P:amino acid transport"/>
    <property type="evidence" value="ECO:0007669"/>
    <property type="project" value="UniProtKB-KW"/>
</dbReference>
<organism evidence="9 10">
    <name type="scientific">Bradyrhizobium pachyrhizi</name>
    <dbReference type="NCBI Taxonomy" id="280333"/>
    <lineage>
        <taxon>Bacteria</taxon>
        <taxon>Pseudomonadati</taxon>
        <taxon>Pseudomonadota</taxon>
        <taxon>Alphaproteobacteria</taxon>
        <taxon>Hyphomicrobiales</taxon>
        <taxon>Nitrobacteraceae</taxon>
        <taxon>Bradyrhizobium</taxon>
    </lineage>
</organism>
<dbReference type="RefSeq" id="WP_028336612.1">
    <property type="nucleotide sequence ID" value="NZ_CP121667.1"/>
</dbReference>
<evidence type="ECO:0000256" key="5">
    <source>
        <dbReference type="ARBA" id="ARBA00022970"/>
    </source>
</evidence>
<comment type="caution">
    <text evidence="9">The sequence shown here is derived from an EMBL/GenBank/DDBJ whole genome shotgun (WGS) entry which is preliminary data.</text>
</comment>
<evidence type="ECO:0000256" key="7">
    <source>
        <dbReference type="ARBA" id="ARBA00023136"/>
    </source>
</evidence>
<keyword evidence="7" id="KW-0472">Membrane</keyword>
<evidence type="ECO:0000256" key="3">
    <source>
        <dbReference type="ARBA" id="ARBA00022475"/>
    </source>
</evidence>
<dbReference type="EMBL" id="WQNF01000004">
    <property type="protein sequence ID" value="MVT65082.1"/>
    <property type="molecule type" value="Genomic_DNA"/>
</dbReference>
<dbReference type="Pfam" id="PF02653">
    <property type="entry name" value="BPD_transp_2"/>
    <property type="match status" value="1"/>
</dbReference>
<dbReference type="CDD" id="cd06582">
    <property type="entry name" value="TM_PBP1_LivH_like"/>
    <property type="match status" value="1"/>
</dbReference>
<evidence type="ECO:0000313" key="10">
    <source>
        <dbReference type="Proteomes" id="UP000436468"/>
    </source>
</evidence>
<accession>A0A0R3BWJ2</accession>
<keyword evidence="6" id="KW-1133">Transmembrane helix</keyword>
<name>A0A0R3BWJ2_9BRAD</name>
<proteinExistence type="inferred from homology"/>
<dbReference type="PANTHER" id="PTHR11795">
    <property type="entry name" value="BRANCHED-CHAIN AMINO ACID TRANSPORT SYSTEM PERMEASE PROTEIN LIVH"/>
    <property type="match status" value="1"/>
</dbReference>
<gene>
    <name evidence="9" type="ORF">GPL21_08170</name>
</gene>
<keyword evidence="3" id="KW-1003">Cell membrane</keyword>
<evidence type="ECO:0000256" key="8">
    <source>
        <dbReference type="ARBA" id="ARBA00037998"/>
    </source>
</evidence>
<evidence type="ECO:0000256" key="2">
    <source>
        <dbReference type="ARBA" id="ARBA00022448"/>
    </source>
</evidence>
<dbReference type="InterPro" id="IPR001851">
    <property type="entry name" value="ABC_transp_permease"/>
</dbReference>
<dbReference type="GO" id="GO:0022857">
    <property type="term" value="F:transmembrane transporter activity"/>
    <property type="evidence" value="ECO:0007669"/>
    <property type="project" value="InterPro"/>
</dbReference>
<protein>
    <submittedName>
        <fullName evidence="9">Branched-chain amino acid ABC transporter permease</fullName>
    </submittedName>
</protein>
<dbReference type="GO" id="GO:0005886">
    <property type="term" value="C:plasma membrane"/>
    <property type="evidence" value="ECO:0007669"/>
    <property type="project" value="UniProtKB-SubCell"/>
</dbReference>
<dbReference type="Proteomes" id="UP000436468">
    <property type="component" value="Unassembled WGS sequence"/>
</dbReference>